<evidence type="ECO:0000256" key="3">
    <source>
        <dbReference type="ARBA" id="ARBA00023163"/>
    </source>
</evidence>
<keyword evidence="2" id="KW-0238">DNA-binding</keyword>
<protein>
    <submittedName>
        <fullName evidence="5">Regulatory helix-turn-helix AraC family protein</fullName>
    </submittedName>
</protein>
<dbReference type="InterPro" id="IPR018060">
    <property type="entry name" value="HTH_AraC"/>
</dbReference>
<dbReference type="InterPro" id="IPR009057">
    <property type="entry name" value="Homeodomain-like_sf"/>
</dbReference>
<reference evidence="5 6" key="1">
    <citation type="submission" date="2019-03" db="EMBL/GenBank/DDBJ databases">
        <title>Genomic Encyclopedia of Type Strains, Phase IV (KMG-IV): sequencing the most valuable type-strain genomes for metagenomic binning, comparative biology and taxonomic classification.</title>
        <authorList>
            <person name="Goeker M."/>
        </authorList>
    </citation>
    <scope>NUCLEOTIDE SEQUENCE [LARGE SCALE GENOMIC DNA]</scope>
    <source>
        <strain evidence="5 6">DSM 22958</strain>
    </source>
</reference>
<dbReference type="GO" id="GO:0043565">
    <property type="term" value="F:sequence-specific DNA binding"/>
    <property type="evidence" value="ECO:0007669"/>
    <property type="project" value="InterPro"/>
</dbReference>
<keyword evidence="1" id="KW-0805">Transcription regulation</keyword>
<dbReference type="AlphaFoldDB" id="A0A4R2GXL1"/>
<proteinExistence type="predicted"/>
<comment type="caution">
    <text evidence="5">The sequence shown here is derived from an EMBL/GenBank/DDBJ whole genome shotgun (WGS) entry which is preliminary data.</text>
</comment>
<dbReference type="RefSeq" id="WP_165909831.1">
    <property type="nucleotide sequence ID" value="NZ_JBHUNN010000002.1"/>
</dbReference>
<dbReference type="Gene3D" id="1.10.10.60">
    <property type="entry name" value="Homeodomain-like"/>
    <property type="match status" value="1"/>
</dbReference>
<dbReference type="GO" id="GO:0003700">
    <property type="term" value="F:DNA-binding transcription factor activity"/>
    <property type="evidence" value="ECO:0007669"/>
    <property type="project" value="InterPro"/>
</dbReference>
<dbReference type="Pfam" id="PF00165">
    <property type="entry name" value="HTH_AraC"/>
    <property type="match status" value="1"/>
</dbReference>
<gene>
    <name evidence="5" type="ORF">EV666_1014</name>
</gene>
<keyword evidence="3" id="KW-0804">Transcription</keyword>
<dbReference type="InterPro" id="IPR050204">
    <property type="entry name" value="AraC_XylS_family_regulators"/>
</dbReference>
<accession>A0A4R2GXL1</accession>
<evidence type="ECO:0000259" key="4">
    <source>
        <dbReference type="PROSITE" id="PS01124"/>
    </source>
</evidence>
<dbReference type="SUPFAM" id="SSF46689">
    <property type="entry name" value="Homeodomain-like"/>
    <property type="match status" value="1"/>
</dbReference>
<organism evidence="5 6">
    <name type="scientific">Camelimonas lactis</name>
    <dbReference type="NCBI Taxonomy" id="659006"/>
    <lineage>
        <taxon>Bacteria</taxon>
        <taxon>Pseudomonadati</taxon>
        <taxon>Pseudomonadota</taxon>
        <taxon>Alphaproteobacteria</taxon>
        <taxon>Hyphomicrobiales</taxon>
        <taxon>Chelatococcaceae</taxon>
        <taxon>Camelimonas</taxon>
    </lineage>
</organism>
<sequence>MTLSLWGTPDKWHYTSLGGVEDLREAIIHADLSPVQLSRMPSVGTLALAEFGGLGFSTGAIGGKINISGPLSADCITLGTGLYFPPGCRQWQHDVETGSLAIFMPGDVHDALYVAGAMYAAVTLSFERLEQVAADLEVSINIRKLGGSGIYGGRLAPGLFARMQHLFQEVHTSGRPSGDAAGALLFGLVTHFGTAPAITSSPSCPPIYGSVLSRAREYIHEHASESMSVADIAKAAGTSPRTLHRAFRTLLDETHIPMSTRCAWPACGRISSATPRQKTAWRRSRTVGA</sequence>
<dbReference type="PANTHER" id="PTHR46796">
    <property type="entry name" value="HTH-TYPE TRANSCRIPTIONAL ACTIVATOR RHAS-RELATED"/>
    <property type="match status" value="1"/>
</dbReference>
<dbReference type="PROSITE" id="PS01124">
    <property type="entry name" value="HTH_ARAC_FAMILY_2"/>
    <property type="match status" value="1"/>
</dbReference>
<feature type="domain" description="HTH araC/xylS-type" evidence="4">
    <location>
        <begin position="213"/>
        <end position="248"/>
    </location>
</feature>
<dbReference type="Proteomes" id="UP000294881">
    <property type="component" value="Unassembled WGS sequence"/>
</dbReference>
<name>A0A4R2GXL1_9HYPH</name>
<evidence type="ECO:0000313" key="6">
    <source>
        <dbReference type="Proteomes" id="UP000294881"/>
    </source>
</evidence>
<keyword evidence="6" id="KW-1185">Reference proteome</keyword>
<dbReference type="EMBL" id="SLWL01000001">
    <property type="protein sequence ID" value="TCO15757.1"/>
    <property type="molecule type" value="Genomic_DNA"/>
</dbReference>
<evidence type="ECO:0000313" key="5">
    <source>
        <dbReference type="EMBL" id="TCO15757.1"/>
    </source>
</evidence>
<evidence type="ECO:0000256" key="2">
    <source>
        <dbReference type="ARBA" id="ARBA00023125"/>
    </source>
</evidence>
<evidence type="ECO:0000256" key="1">
    <source>
        <dbReference type="ARBA" id="ARBA00023015"/>
    </source>
</evidence>